<keyword evidence="6" id="KW-0812">Transmembrane</keyword>
<reference evidence="7" key="3">
    <citation type="submission" date="2025-09" db="UniProtKB">
        <authorList>
            <consortium name="Ensembl"/>
        </authorList>
    </citation>
    <scope>IDENTIFICATION</scope>
</reference>
<evidence type="ECO:0000256" key="4">
    <source>
        <dbReference type="ARBA" id="ARBA00022691"/>
    </source>
</evidence>
<dbReference type="SUPFAM" id="SSF53335">
    <property type="entry name" value="S-adenosyl-L-methionine-dependent methyltransferases"/>
    <property type="match status" value="1"/>
</dbReference>
<dbReference type="GO" id="GO:0032259">
    <property type="term" value="P:methylation"/>
    <property type="evidence" value="ECO:0007669"/>
    <property type="project" value="UniProtKB-KW"/>
</dbReference>
<evidence type="ECO:0000256" key="5">
    <source>
        <dbReference type="SAM" id="MobiDB-lite"/>
    </source>
</evidence>
<keyword evidence="6" id="KW-0472">Membrane</keyword>
<gene>
    <name evidence="7" type="primary">ANTKMT</name>
    <name evidence="7" type="synonym">antkmt</name>
</gene>
<evidence type="ECO:0000256" key="2">
    <source>
        <dbReference type="ARBA" id="ARBA00022603"/>
    </source>
</evidence>
<dbReference type="Ensembl" id="ENSSFOT00015063402.1">
    <property type="protein sequence ID" value="ENSSFOP00015045403.1"/>
    <property type="gene ID" value="ENSSFOG00015026035.1"/>
</dbReference>
<dbReference type="GO" id="GO:0005739">
    <property type="term" value="C:mitochondrion"/>
    <property type="evidence" value="ECO:0007669"/>
    <property type="project" value="TreeGrafter"/>
</dbReference>
<dbReference type="AlphaFoldDB" id="A0A8C9SX80"/>
<evidence type="ECO:0000256" key="6">
    <source>
        <dbReference type="SAM" id="Phobius"/>
    </source>
</evidence>
<keyword evidence="4" id="KW-0949">S-adenosyl-L-methionine</keyword>
<name>A0A8C9SX80_SCLFO</name>
<sequence length="281" mass="31332">MDPDSPEEALPGLSDRPLGGWGLLQVAAGSGLAVYAVWAGILMPGFRRVPLRLQVPYLPASRAQVANVMSLLKGRPGGLTDLGSGDGRIVLEAYRQGFRPAVGYELNPWLVRLARFHAWRAGHYGKVSYLREDLWKVNLEQCKNISVFLAPSVVSTPSHLSHRVTSVHSCSSLAALTQWMYHVHSCPCCRRSCCWSCRRTPWLWRDGTPSPIGPYTEWRERGWIGPGPTSSRHRDRPPPRNPPQRAASPDQHQSLPQQSLVFPQNCLTFIICPMALFMFGT</sequence>
<keyword evidence="6" id="KW-1133">Transmembrane helix</keyword>
<protein>
    <submittedName>
        <fullName evidence="7">Adenine nucleotide translocase lysine methyltransferase</fullName>
    </submittedName>
</protein>
<evidence type="ECO:0000313" key="7">
    <source>
        <dbReference type="Ensembl" id="ENSSFOP00015045403.1"/>
    </source>
</evidence>
<dbReference type="OrthoDB" id="66144at2759"/>
<dbReference type="InterPro" id="IPR026170">
    <property type="entry name" value="FAM173A/B"/>
</dbReference>
<organism evidence="7 8">
    <name type="scientific">Scleropages formosus</name>
    <name type="common">Asian bonytongue</name>
    <name type="synonym">Osteoglossum formosum</name>
    <dbReference type="NCBI Taxonomy" id="113540"/>
    <lineage>
        <taxon>Eukaryota</taxon>
        <taxon>Metazoa</taxon>
        <taxon>Chordata</taxon>
        <taxon>Craniata</taxon>
        <taxon>Vertebrata</taxon>
        <taxon>Euteleostomi</taxon>
        <taxon>Actinopterygii</taxon>
        <taxon>Neopterygii</taxon>
        <taxon>Teleostei</taxon>
        <taxon>Osteoglossocephala</taxon>
        <taxon>Osteoglossomorpha</taxon>
        <taxon>Osteoglossiformes</taxon>
        <taxon>Osteoglossidae</taxon>
        <taxon>Scleropages</taxon>
    </lineage>
</organism>
<dbReference type="Gene3D" id="3.40.50.150">
    <property type="entry name" value="Vaccinia Virus protein VP39"/>
    <property type="match status" value="1"/>
</dbReference>
<keyword evidence="3" id="KW-0808">Transferase</keyword>
<keyword evidence="2" id="KW-0489">Methyltransferase</keyword>
<dbReference type="GO" id="GO:1905706">
    <property type="term" value="P:regulation of mitochondrial ATP synthesis coupled proton transport"/>
    <property type="evidence" value="ECO:0007669"/>
    <property type="project" value="TreeGrafter"/>
</dbReference>
<reference evidence="7" key="2">
    <citation type="submission" date="2025-08" db="UniProtKB">
        <authorList>
            <consortium name="Ensembl"/>
        </authorList>
    </citation>
    <scope>IDENTIFICATION</scope>
</reference>
<keyword evidence="8" id="KW-1185">Reference proteome</keyword>
<proteinExistence type="inferred from homology"/>
<evidence type="ECO:0000256" key="1">
    <source>
        <dbReference type="ARBA" id="ARBA00010633"/>
    </source>
</evidence>
<evidence type="ECO:0000313" key="8">
    <source>
        <dbReference type="Proteomes" id="UP000694397"/>
    </source>
</evidence>
<dbReference type="GO" id="GO:0016279">
    <property type="term" value="F:protein-lysine N-methyltransferase activity"/>
    <property type="evidence" value="ECO:0007669"/>
    <property type="project" value="InterPro"/>
</dbReference>
<dbReference type="GeneTree" id="ENSGT00390000014771"/>
<dbReference type="Proteomes" id="UP000694397">
    <property type="component" value="Chromosome 5"/>
</dbReference>
<feature type="transmembrane region" description="Helical" evidence="6">
    <location>
        <begin position="20"/>
        <end position="43"/>
    </location>
</feature>
<feature type="region of interest" description="Disordered" evidence="5">
    <location>
        <begin position="218"/>
        <end position="254"/>
    </location>
</feature>
<dbReference type="PANTHER" id="PTHR13610:SF5">
    <property type="entry name" value="ADENINE NUCLEOTIDE TRANSLOCASE LYSINE N-METHYLTRANSFERASE"/>
    <property type="match status" value="1"/>
</dbReference>
<evidence type="ECO:0000256" key="3">
    <source>
        <dbReference type="ARBA" id="ARBA00022679"/>
    </source>
</evidence>
<dbReference type="InterPro" id="IPR029063">
    <property type="entry name" value="SAM-dependent_MTases_sf"/>
</dbReference>
<reference evidence="7 8" key="1">
    <citation type="submission" date="2019-04" db="EMBL/GenBank/DDBJ databases">
        <authorList>
            <consortium name="Wellcome Sanger Institute Data Sharing"/>
        </authorList>
    </citation>
    <scope>NUCLEOTIDE SEQUENCE [LARGE SCALE GENOMIC DNA]</scope>
</reference>
<dbReference type="PANTHER" id="PTHR13610">
    <property type="entry name" value="METHYLTRANSFERASE DOMAIN-CONTAINING PROTEIN"/>
    <property type="match status" value="1"/>
</dbReference>
<comment type="similarity">
    <text evidence="1">Belongs to the ANT/ATPSC lysine N-methyltransferase family.</text>
</comment>
<accession>A0A8C9SX80</accession>